<evidence type="ECO:0000313" key="9">
    <source>
        <dbReference type="EMBL" id="OSC97139.1"/>
    </source>
</evidence>
<dbReference type="EMBL" id="KZ084157">
    <property type="protein sequence ID" value="OSC97139.1"/>
    <property type="molecule type" value="Genomic_DNA"/>
</dbReference>
<feature type="compositionally biased region" description="Basic and acidic residues" evidence="7">
    <location>
        <begin position="280"/>
        <end position="294"/>
    </location>
</feature>
<feature type="region of interest" description="Disordered" evidence="7">
    <location>
        <begin position="243"/>
        <end position="315"/>
    </location>
</feature>
<dbReference type="GO" id="GO:0000076">
    <property type="term" value="P:DNA replication checkpoint signaling"/>
    <property type="evidence" value="ECO:0007669"/>
    <property type="project" value="UniProtKB-UniRule"/>
</dbReference>
<keyword evidence="3 6" id="KW-0227">DNA damage</keyword>
<feature type="compositionally biased region" description="Basic and acidic residues" evidence="7">
    <location>
        <begin position="136"/>
        <end position="147"/>
    </location>
</feature>
<evidence type="ECO:0000256" key="6">
    <source>
        <dbReference type="RuleBase" id="RU366049"/>
    </source>
</evidence>
<dbReference type="Pfam" id="PF07962">
    <property type="entry name" value="Swi3"/>
    <property type="match status" value="1"/>
</dbReference>
<comment type="similarity">
    <text evidence="2 6">Belongs to the CSM3 family.</text>
</comment>
<dbReference type="PANTHER" id="PTHR13220">
    <property type="entry name" value="TIMELESS INTERACTING-RELATED"/>
    <property type="match status" value="1"/>
</dbReference>
<evidence type="ECO:0000256" key="3">
    <source>
        <dbReference type="ARBA" id="ARBA00022763"/>
    </source>
</evidence>
<dbReference type="GO" id="GO:0031297">
    <property type="term" value="P:replication fork processing"/>
    <property type="evidence" value="ECO:0007669"/>
    <property type="project" value="UniProtKB-UniRule"/>
</dbReference>
<dbReference type="GO" id="GO:0003677">
    <property type="term" value="F:DNA binding"/>
    <property type="evidence" value="ECO:0007669"/>
    <property type="project" value="TreeGrafter"/>
</dbReference>
<feature type="region of interest" description="Disordered" evidence="7">
    <location>
        <begin position="109"/>
        <end position="165"/>
    </location>
</feature>
<dbReference type="InterPro" id="IPR040038">
    <property type="entry name" value="TIPIN/Csm3/Swi3"/>
</dbReference>
<comment type="function">
    <text evidence="6">Plays an important role in the control of DNA replication and the maintenance of replication fork stability.</text>
</comment>
<evidence type="ECO:0000259" key="8">
    <source>
        <dbReference type="Pfam" id="PF07962"/>
    </source>
</evidence>
<evidence type="ECO:0000313" key="10">
    <source>
        <dbReference type="Proteomes" id="UP000193067"/>
    </source>
</evidence>
<evidence type="ECO:0000256" key="5">
    <source>
        <dbReference type="ARBA" id="ARBA00023306"/>
    </source>
</evidence>
<gene>
    <name evidence="9" type="ORF">PYCCODRAFT_1462100</name>
</gene>
<evidence type="ECO:0000256" key="7">
    <source>
        <dbReference type="SAM" id="MobiDB-lite"/>
    </source>
</evidence>
<feature type="region of interest" description="Disordered" evidence="7">
    <location>
        <begin position="1"/>
        <end position="77"/>
    </location>
</feature>
<dbReference type="InterPro" id="IPR012923">
    <property type="entry name" value="Csm3"/>
</dbReference>
<feature type="compositionally biased region" description="Basic and acidic residues" evidence="7">
    <location>
        <begin position="255"/>
        <end position="273"/>
    </location>
</feature>
<sequence>MASLDDIWDAPAEVSARASSPPKLNDEGEAFSSGPSRRPKSSKPLFLDSGSEDETFAPAKSRYASKPTSSKPDIDAFFADLDDDPELAFQELAPSLDVNALKKQADAKIPLTPHQIMPSSSPPRDMGEAKTGTKSKAGDKQDKEAGSKKKAKRPKLDESRLLGEDGFPALMKQAKTFKPKGKGHELQDLNRLMNVYQFWAHKMYPNNHFIDTVQRVEKLCHTKRMHIALSVWRDEAKGLINGHKIPGSDDSSDSDSDREAAKNSRLRALEGEGKTGQAAQDRDLPIATDDERSSPSRSIYGASLPPSSPSASGSTLEALDEDFDIDAMIQEEEAARAREAPSSATTSHPAPQSAYGVPRKSAASAAGDRDGNADEDMWDAFMDDVPDEPYVPPTRQPAGASTAQDDIDEDMWDMMREMDESAPSVPPAKPPNPAPAEPVTVSASDGMQPSAEGADAVSVDPPPKATNDEGWDEMYA</sequence>
<evidence type="ECO:0000256" key="1">
    <source>
        <dbReference type="ARBA" id="ARBA00004123"/>
    </source>
</evidence>
<dbReference type="OrthoDB" id="437078at2759"/>
<feature type="compositionally biased region" description="Pro residues" evidence="7">
    <location>
        <begin position="424"/>
        <end position="436"/>
    </location>
</feature>
<protein>
    <recommendedName>
        <fullName evidence="6">Chromosome segregation in meiosis protein</fullName>
    </recommendedName>
</protein>
<feature type="compositionally biased region" description="Acidic residues" evidence="7">
    <location>
        <begin position="373"/>
        <end position="387"/>
    </location>
</feature>
<reference evidence="9 10" key="1">
    <citation type="journal article" date="2015" name="Biotechnol. Biofuels">
        <title>Enhanced degradation of softwood versus hardwood by the white-rot fungus Pycnoporus coccineus.</title>
        <authorList>
            <person name="Couturier M."/>
            <person name="Navarro D."/>
            <person name="Chevret D."/>
            <person name="Henrissat B."/>
            <person name="Piumi F."/>
            <person name="Ruiz-Duenas F.J."/>
            <person name="Martinez A.T."/>
            <person name="Grigoriev I.V."/>
            <person name="Riley R."/>
            <person name="Lipzen A."/>
            <person name="Berrin J.G."/>
            <person name="Master E.R."/>
            <person name="Rosso M.N."/>
        </authorList>
    </citation>
    <scope>NUCLEOTIDE SEQUENCE [LARGE SCALE GENOMIC DNA]</scope>
    <source>
        <strain evidence="9 10">BRFM310</strain>
    </source>
</reference>
<organism evidence="9 10">
    <name type="scientific">Trametes coccinea (strain BRFM310)</name>
    <name type="common">Pycnoporus coccineus</name>
    <dbReference type="NCBI Taxonomy" id="1353009"/>
    <lineage>
        <taxon>Eukaryota</taxon>
        <taxon>Fungi</taxon>
        <taxon>Dikarya</taxon>
        <taxon>Basidiomycota</taxon>
        <taxon>Agaricomycotina</taxon>
        <taxon>Agaricomycetes</taxon>
        <taxon>Polyporales</taxon>
        <taxon>Polyporaceae</taxon>
        <taxon>Trametes</taxon>
    </lineage>
</organism>
<feature type="compositionally biased region" description="Basic and acidic residues" evidence="7">
    <location>
        <begin position="154"/>
        <end position="163"/>
    </location>
</feature>
<keyword evidence="5 6" id="KW-0131">Cell cycle</keyword>
<comment type="subcellular location">
    <subcellularLocation>
        <location evidence="1 6">Nucleus</location>
    </subcellularLocation>
</comment>
<feature type="compositionally biased region" description="Low complexity" evidence="7">
    <location>
        <begin position="301"/>
        <end position="314"/>
    </location>
</feature>
<name>A0A1Y2I7N3_TRAC3</name>
<dbReference type="AlphaFoldDB" id="A0A1Y2I7N3"/>
<dbReference type="STRING" id="1353009.A0A1Y2I7N3"/>
<feature type="region of interest" description="Disordered" evidence="7">
    <location>
        <begin position="334"/>
        <end position="476"/>
    </location>
</feature>
<dbReference type="Proteomes" id="UP000193067">
    <property type="component" value="Unassembled WGS sequence"/>
</dbReference>
<dbReference type="GO" id="GO:0031298">
    <property type="term" value="C:replication fork protection complex"/>
    <property type="evidence" value="ECO:0007669"/>
    <property type="project" value="TreeGrafter"/>
</dbReference>
<dbReference type="GO" id="GO:0043111">
    <property type="term" value="P:replication fork arrest"/>
    <property type="evidence" value="ECO:0007669"/>
    <property type="project" value="TreeGrafter"/>
</dbReference>
<keyword evidence="4 6" id="KW-0539">Nucleus</keyword>
<evidence type="ECO:0000256" key="2">
    <source>
        <dbReference type="ARBA" id="ARBA00006075"/>
    </source>
</evidence>
<dbReference type="GO" id="GO:0006974">
    <property type="term" value="P:DNA damage response"/>
    <property type="evidence" value="ECO:0007669"/>
    <property type="project" value="UniProtKB-KW"/>
</dbReference>
<keyword evidence="10" id="KW-1185">Reference proteome</keyword>
<evidence type="ECO:0000256" key="4">
    <source>
        <dbReference type="ARBA" id="ARBA00023242"/>
    </source>
</evidence>
<proteinExistence type="inferred from homology"/>
<accession>A0A1Y2I7N3</accession>
<feature type="domain" description="Chromosome segregation in meiosis protein 3" evidence="8">
    <location>
        <begin position="155"/>
        <end position="236"/>
    </location>
</feature>
<dbReference type="PANTHER" id="PTHR13220:SF11">
    <property type="entry name" value="TIMELESS-INTERACTING PROTEIN"/>
    <property type="match status" value="1"/>
</dbReference>